<keyword evidence="8" id="KW-0175">Coiled coil</keyword>
<dbReference type="Pfam" id="PF16418">
    <property type="entry name" value="CNOT1_HEAT"/>
    <property type="match status" value="1"/>
</dbReference>
<dbReference type="Pfam" id="PF12842">
    <property type="entry name" value="DUF3819"/>
    <property type="match status" value="1"/>
</dbReference>
<dbReference type="Pfam" id="PF16415">
    <property type="entry name" value="CNOT1_CAF1_bind"/>
    <property type="match status" value="1"/>
</dbReference>
<evidence type="ECO:0000256" key="2">
    <source>
        <dbReference type="ARBA" id="ARBA00022491"/>
    </source>
</evidence>
<dbReference type="Pfam" id="PF16417">
    <property type="entry name" value="CNOT1_TTP_bind"/>
    <property type="match status" value="1"/>
</dbReference>
<dbReference type="GO" id="GO:0017148">
    <property type="term" value="P:negative regulation of translation"/>
    <property type="evidence" value="ECO:0007669"/>
    <property type="project" value="InterPro"/>
</dbReference>
<dbReference type="SUPFAM" id="SSF56112">
    <property type="entry name" value="Protein kinase-like (PK-like)"/>
    <property type="match status" value="1"/>
</dbReference>
<evidence type="ECO:0000256" key="5">
    <source>
        <dbReference type="ARBA" id="ARBA00023242"/>
    </source>
</evidence>
<dbReference type="Proteomes" id="UP001214628">
    <property type="component" value="Chromosome 1"/>
</dbReference>
<evidence type="ECO:0000256" key="4">
    <source>
        <dbReference type="ARBA" id="ARBA00023163"/>
    </source>
</evidence>
<comment type="subcellular location">
    <subcellularLocation>
        <location evidence="1">Nucleus</location>
    </subcellularLocation>
</comment>
<dbReference type="InterPro" id="IPR032193">
    <property type="entry name" value="CNOT1_TTP_bind"/>
</dbReference>
<feature type="coiled-coil region" evidence="8">
    <location>
        <begin position="261"/>
        <end position="292"/>
    </location>
</feature>
<name>A0AAF0F5E9_9BASI</name>
<dbReference type="Pfam" id="PF25097">
    <property type="entry name" value="ARM_Cnot1"/>
    <property type="match status" value="1"/>
</dbReference>
<feature type="domain" description="Protein kinase" evidence="9">
    <location>
        <begin position="1"/>
        <end position="220"/>
    </location>
</feature>
<dbReference type="CDD" id="cd05117">
    <property type="entry name" value="STKc_CAMK"/>
    <property type="match status" value="1"/>
</dbReference>
<dbReference type="PROSITE" id="PS50011">
    <property type="entry name" value="PROTEIN_KINASE_DOM"/>
    <property type="match status" value="1"/>
</dbReference>
<keyword evidence="3" id="KW-0805">Transcription regulation</keyword>
<dbReference type="InterPro" id="IPR032194">
    <property type="entry name" value="CNOT1_HEAT"/>
</dbReference>
<dbReference type="PANTHER" id="PTHR13162:SF8">
    <property type="entry name" value="CCR4-NOT TRANSCRIPTION COMPLEX SUBUNIT 1"/>
    <property type="match status" value="1"/>
</dbReference>
<dbReference type="InterPro" id="IPR011009">
    <property type="entry name" value="Kinase-like_dom_sf"/>
</dbReference>
<sequence length="2381" mass="267685">MVRNEIASLKKVSVNHKGIVSLVDYFETMNNLYLVTDLCQGGELFDRICERGSYYEKDAAHIIRTVLEAVQYLHEQGIVHRDLKPENLLFRDRSEHSDLLIADFGLSRMVDDEKMAVLSTTCGTPGYMAPEIFKKTGHGKPVDMWAIGVIAYFLLCGYTPFDRDSSAEEMQAIVNADYKFEPEIYWRDVSDDARDFIRRLLTTDQNARLTASQALEHPWIQSASHVEKADQKDLLPEIKSAFNAKRTFRKAVNGIRLVNRLRTETQEHQLARAHLEQIKKQANEESDQLDQRPVGDPIDQHRAHGRELIETVTLAEHSAESRSRAVIHPSSSSVAQERWNPRLDWRNIVRGISPIAQTLRSQARVGLTQRKSTTPERNCKASTSSQVSVSTVVERQIAHLVWRLAPDNFQETVQELCLLIENFGSAAYRALESESKIAEANRSLAQEALKQVSSRVSHIMFTPLPDAEQPTLSSDTLDSDVLDAVLSQLAHSRQISSPSVLSSFLLQFLVEPNAKQATKLAPFQKQQIFADAKNRVGVEVFTQAITQLIPKLPMKRTLCTILIDLGVEGVPNVDVAKALLLHFQWSSFSSMQVAELLASLFSASQSTQFLVANIHAVMRAMSVLDPSLSFAKALREIDPIDQVSLTPSLGLAKALIAFFSAAPPAASLSNASDSALAGLWGAWTHRLRQLQLLYSSLVLIDENLVFLVPFSRRVLRADMFTNAPSAVQAQANDALDSTWNSLDLIETLMELAGVKPGAEDSAEVGKAVSAILERGIKTHAELVLLALVQLPQSTSAVHPELVSKLFGMFLAGHTQQRLVFWQLWHAYPSIMLDLLLRVYHESPLQLLRIVEVAHELNFINRLLEMRPIAFALDVAAYASRREWHAMEPFLQNLLNNNNEAHLIHATLDFLENKVKSDLMRRDPQVEPTFVPLNVQSVATILRVLRANGDSMTPEEIEHFKVVRNMCLQLHPRLMSLTPGTESNEPGLTVASFSKDIHREADSWYRKMYEEKASVDEIIALLQRCKTSSDPHDHHLFACMVHTLFDEHRWFELYYPPRELLMTAVVFGSLIQYQLIESIPLGIAVRYVLDALRSPPESTMFHFGVQALMRFQTRLAEWPQLCQALLALPQLQQTHPELISFVTHALTNAKLGKVAPAPTANEPSHFSAFAPTKMQADASQTRPTEEVSDKILFLLNNLTSLNIDSKISTLRAMVKPEILQWFAKYLVLERVSIEPNNHELYMHVLDALHQPKVYRYVLYETLVRLKALLESEKTMQSTSERTVVKNLASWLGLLTLARNKPIRYRDIGFKELLLQGHESGRLIVVIPFVCKTLEHCASSNVFQPPNPWLMAVCRLLAELYQFADLKLNLKFEIEVLFKTLHVDLQALEPSSLLLGRRPTEPTPEINTYTDTNNLAQTMENLSVNETNPAVESLSSLLQDMAQYIVINPQLVAFSSQAPWKRVLYVAMESAIQEIITPVVERSVTIASISTRELVSKDFAMEPDEQKMASAAHHMAQSMAGSLALVTCKEPLRVSMVSHARSLFASGGITEQQLPEQVLLMLVQDNLDLACAVIEKTAMDKSRKKIDEDLAAAYATRQEFRAHGRGTMFWDNSALSHYSTTLPDLMRIAPPGLQPQQLRVYESLMLPAESRDLDAGTGDSYGDVVATSLSPAQTLERFLPVTSKLEQFFADVGDSQTLASLPPNHFVRQVSPSLTELIQAATPRDEAILILAQKVVQLLYKSPSSLARDVWVALLEQLCEQSAQVAKEVTAWLVFAEDERKFNVPVTMALVRSNLIAIADEDKQLAKLLVRTQFRPSVVEFCASFASECLREKVAGRGQLQGILNALSQAVQYNRASPSVTEVLEEAEKGSNELPLREQLAFSFANWVRVYQQSSNPEKAFIDYVRQLQSQNVLKGEKISSLFFRVCTEVSVDHYLKQQAVGGTLASGLYSPVDTFAKMIVYMVKYHADPLRVNDEQAKVHYLTKILSIIVLVLAQAHEDPDTKFPQRPFFRLYSSLLHDLHAASNQLQSAYPSALLAIANSLNTLQPLFFPGFAFAWVSLVSHRLFLPQLLAEKHTEGAAAFHRLFLAHLRFLSPFLRQAKIHDTIRLLYKATLRILLLLLHDYPEYLAEHYQSLSDVVPTNCIQLRNLILCAYPPNLQMPDPFDLSLDLSQLPESQQLPTVVYDVQSILSTVPDLHDSLNAYADRHAPPNFFTILKEAWIVSSQRTHETRYNEPLISASVLFVSSKVLSDAKHALSSDFSDDPVMDLLANMLHELEPEGRYILLSVAANQLRFLSRTTAYFSGVLLHLYSESPEEAIREQILRVLLERVIVNRPHPWGLLYTFAQLLRVRSVPLPQAPPEIHAILEHISHLLSDRPAHEST</sequence>
<keyword evidence="4" id="KW-0804">Transcription</keyword>
<dbReference type="InterPro" id="IPR038535">
    <property type="entry name" value="CNOT1_TTP_bind_sf"/>
</dbReference>
<evidence type="ECO:0000259" key="9">
    <source>
        <dbReference type="PROSITE" id="PS50011"/>
    </source>
</evidence>
<dbReference type="Gene3D" id="1.25.40.800">
    <property type="match status" value="1"/>
</dbReference>
<evidence type="ECO:0000256" key="6">
    <source>
        <dbReference type="ARBA" id="ARBA00059181"/>
    </source>
</evidence>
<dbReference type="FunFam" id="1.10.510.10:FF:000257">
    <property type="entry name" value="Calcium/calmodulin-dependent protein kinase type I"/>
    <property type="match status" value="1"/>
</dbReference>
<protein>
    <recommendedName>
        <fullName evidence="7">General negative regulator of transcription subunit 1</fullName>
    </recommendedName>
</protein>
<dbReference type="GO" id="GO:0000932">
    <property type="term" value="C:P-body"/>
    <property type="evidence" value="ECO:0007669"/>
    <property type="project" value="TreeGrafter"/>
</dbReference>
<dbReference type="GO" id="GO:0004672">
    <property type="term" value="F:protein kinase activity"/>
    <property type="evidence" value="ECO:0007669"/>
    <property type="project" value="InterPro"/>
</dbReference>
<organism evidence="10 11">
    <name type="scientific">Malassezia psittaci</name>
    <dbReference type="NCBI Taxonomy" id="1821823"/>
    <lineage>
        <taxon>Eukaryota</taxon>
        <taxon>Fungi</taxon>
        <taxon>Dikarya</taxon>
        <taxon>Basidiomycota</taxon>
        <taxon>Ustilaginomycotina</taxon>
        <taxon>Malasseziomycetes</taxon>
        <taxon>Malasseziales</taxon>
        <taxon>Malasseziaceae</taxon>
        <taxon>Malassezia</taxon>
    </lineage>
</organism>
<evidence type="ECO:0000256" key="3">
    <source>
        <dbReference type="ARBA" id="ARBA00023015"/>
    </source>
</evidence>
<dbReference type="InterPro" id="IPR040398">
    <property type="entry name" value="Not1"/>
</dbReference>
<keyword evidence="11" id="KW-1185">Reference proteome</keyword>
<evidence type="ECO:0000256" key="8">
    <source>
        <dbReference type="SAM" id="Coils"/>
    </source>
</evidence>
<dbReference type="Gene3D" id="1.25.40.790">
    <property type="match status" value="1"/>
</dbReference>
<dbReference type="InterPro" id="IPR032191">
    <property type="entry name" value="CNOT1_CAF1_bind"/>
</dbReference>
<evidence type="ECO:0000256" key="1">
    <source>
        <dbReference type="ARBA" id="ARBA00004123"/>
    </source>
</evidence>
<evidence type="ECO:0000313" key="10">
    <source>
        <dbReference type="EMBL" id="WFD42700.1"/>
    </source>
</evidence>
<keyword evidence="2" id="KW-0678">Repressor</keyword>
<dbReference type="Pfam" id="PF04054">
    <property type="entry name" value="Not1"/>
    <property type="match status" value="1"/>
</dbReference>
<dbReference type="CDD" id="cd20710">
    <property type="entry name" value="NOT1_connector"/>
    <property type="match status" value="1"/>
</dbReference>
<dbReference type="Gene3D" id="1.10.510.10">
    <property type="entry name" value="Transferase(Phosphotransferase) domain 1"/>
    <property type="match status" value="1"/>
</dbReference>
<proteinExistence type="predicted"/>
<dbReference type="Gene3D" id="1.25.40.840">
    <property type="entry name" value="CCR4-NOT transcription complex subunit 1 TTP binding domain"/>
    <property type="match status" value="1"/>
</dbReference>
<comment type="function">
    <text evidence="6">Acts as a component of the CCR4-NOT core complex, which in the nucleus seems to be a general transcription factor, and in the cytoplasm the major mRNA deadenylase involved in mRNA turnover. The NOT protein subcomplex negatively regulates the basal and activated transcription of many genes. Preferentially affects TC-type TATA element-dependent transcription. Could directly or indirectly inhibit component(s) of the general transcription machinery.</text>
</comment>
<dbReference type="Gene3D" id="1.25.40.180">
    <property type="match status" value="1"/>
</dbReference>
<dbReference type="GO" id="GO:0005524">
    <property type="term" value="F:ATP binding"/>
    <property type="evidence" value="ECO:0007669"/>
    <property type="project" value="InterPro"/>
</dbReference>
<evidence type="ECO:0000313" key="11">
    <source>
        <dbReference type="Proteomes" id="UP001214628"/>
    </source>
</evidence>
<dbReference type="GO" id="GO:0005634">
    <property type="term" value="C:nucleus"/>
    <property type="evidence" value="ECO:0007669"/>
    <property type="project" value="UniProtKB-SubCell"/>
</dbReference>
<dbReference type="InterPro" id="IPR000719">
    <property type="entry name" value="Prot_kinase_dom"/>
</dbReference>
<dbReference type="InterPro" id="IPR007196">
    <property type="entry name" value="CCR4-Not_Not1_C"/>
</dbReference>
<dbReference type="PANTHER" id="PTHR13162">
    <property type="entry name" value="CCR4-NOT TRANSCRIPTION COMPLEX"/>
    <property type="match status" value="1"/>
</dbReference>
<dbReference type="InterPro" id="IPR024557">
    <property type="entry name" value="CNOT1_dom_4"/>
</dbReference>
<dbReference type="InterPro" id="IPR008271">
    <property type="entry name" value="Ser/Thr_kinase_AS"/>
</dbReference>
<reference evidence="10" key="1">
    <citation type="submission" date="2023-02" db="EMBL/GenBank/DDBJ databases">
        <title>Mating type loci evolution in Malassezia.</title>
        <authorList>
            <person name="Coelho M.A."/>
        </authorList>
    </citation>
    <scope>NUCLEOTIDE SEQUENCE</scope>
    <source>
        <strain evidence="10">CBS 14136</strain>
    </source>
</reference>
<keyword evidence="5" id="KW-0539">Nucleus</keyword>
<evidence type="ECO:0000256" key="7">
    <source>
        <dbReference type="ARBA" id="ARBA00074459"/>
    </source>
</evidence>
<dbReference type="GO" id="GO:0030015">
    <property type="term" value="C:CCR4-NOT core complex"/>
    <property type="evidence" value="ECO:0007669"/>
    <property type="project" value="InterPro"/>
</dbReference>
<dbReference type="SMART" id="SM00220">
    <property type="entry name" value="S_TKc"/>
    <property type="match status" value="1"/>
</dbReference>
<dbReference type="GO" id="GO:0000289">
    <property type="term" value="P:nuclear-transcribed mRNA poly(A) tail shortening"/>
    <property type="evidence" value="ECO:0007669"/>
    <property type="project" value="UniProtKB-ARBA"/>
</dbReference>
<dbReference type="InterPro" id="IPR055454">
    <property type="entry name" value="CNOT1-like_NOT1_connector"/>
</dbReference>
<gene>
    <name evidence="10" type="primary">CDC39</name>
    <name evidence="10" type="ORF">MPSI1_001348</name>
</gene>
<dbReference type="FunFam" id="1.25.40.180:FF:000012">
    <property type="entry name" value="Ccr4-Not transcription complex subunit"/>
    <property type="match status" value="1"/>
</dbReference>
<dbReference type="GO" id="GO:0060090">
    <property type="term" value="F:molecular adaptor activity"/>
    <property type="evidence" value="ECO:0007669"/>
    <property type="project" value="TreeGrafter"/>
</dbReference>
<dbReference type="PROSITE" id="PS00108">
    <property type="entry name" value="PROTEIN_KINASE_ST"/>
    <property type="match status" value="1"/>
</dbReference>
<dbReference type="Pfam" id="PF00069">
    <property type="entry name" value="Pkinase"/>
    <property type="match status" value="1"/>
</dbReference>
<accession>A0AAF0F5E9</accession>
<dbReference type="EMBL" id="CP118375">
    <property type="protein sequence ID" value="WFD42700.1"/>
    <property type="molecule type" value="Genomic_DNA"/>
</dbReference>